<dbReference type="AlphaFoldDB" id="A0AAN9W0S8"/>
<dbReference type="SUPFAM" id="SSF52047">
    <property type="entry name" value="RNI-like"/>
    <property type="match status" value="1"/>
</dbReference>
<dbReference type="PROSITE" id="PS50181">
    <property type="entry name" value="FBOX"/>
    <property type="match status" value="1"/>
</dbReference>
<dbReference type="PANTHER" id="PTHR13318">
    <property type="entry name" value="PARTNER OF PAIRED, ISOFORM B-RELATED"/>
    <property type="match status" value="1"/>
</dbReference>
<evidence type="ECO:0000259" key="1">
    <source>
        <dbReference type="PROSITE" id="PS50181"/>
    </source>
</evidence>
<dbReference type="GO" id="GO:0019005">
    <property type="term" value="C:SCF ubiquitin ligase complex"/>
    <property type="evidence" value="ECO:0007669"/>
    <property type="project" value="TreeGrafter"/>
</dbReference>
<dbReference type="GO" id="GO:0031146">
    <property type="term" value="P:SCF-dependent proteasomal ubiquitin-dependent protein catabolic process"/>
    <property type="evidence" value="ECO:0007669"/>
    <property type="project" value="TreeGrafter"/>
</dbReference>
<dbReference type="EMBL" id="JAZDUA010000010">
    <property type="protein sequence ID" value="KAK7873726.1"/>
    <property type="molecule type" value="Genomic_DNA"/>
</dbReference>
<dbReference type="PANTHER" id="PTHR13318:SF247">
    <property type="entry name" value="GH16156P"/>
    <property type="match status" value="1"/>
</dbReference>
<dbReference type="InterPro" id="IPR036047">
    <property type="entry name" value="F-box-like_dom_sf"/>
</dbReference>
<name>A0AAN9W0S8_9ORTH</name>
<accession>A0AAN9W0S8</accession>
<organism evidence="2 3">
    <name type="scientific">Gryllus longicercus</name>
    <dbReference type="NCBI Taxonomy" id="2509291"/>
    <lineage>
        <taxon>Eukaryota</taxon>
        <taxon>Metazoa</taxon>
        <taxon>Ecdysozoa</taxon>
        <taxon>Arthropoda</taxon>
        <taxon>Hexapoda</taxon>
        <taxon>Insecta</taxon>
        <taxon>Pterygota</taxon>
        <taxon>Neoptera</taxon>
        <taxon>Polyneoptera</taxon>
        <taxon>Orthoptera</taxon>
        <taxon>Ensifera</taxon>
        <taxon>Gryllidea</taxon>
        <taxon>Grylloidea</taxon>
        <taxon>Gryllidae</taxon>
        <taxon>Gryllinae</taxon>
        <taxon>Gryllus</taxon>
    </lineage>
</organism>
<dbReference type="SUPFAM" id="SSF81383">
    <property type="entry name" value="F-box domain"/>
    <property type="match status" value="1"/>
</dbReference>
<keyword evidence="3" id="KW-1185">Reference proteome</keyword>
<proteinExistence type="predicted"/>
<dbReference type="Gene3D" id="3.80.10.10">
    <property type="entry name" value="Ribonuclease Inhibitor"/>
    <property type="match status" value="2"/>
</dbReference>
<dbReference type="SMART" id="SM00256">
    <property type="entry name" value="FBOX"/>
    <property type="match status" value="1"/>
</dbReference>
<dbReference type="InterPro" id="IPR001810">
    <property type="entry name" value="F-box_dom"/>
</dbReference>
<evidence type="ECO:0000313" key="3">
    <source>
        <dbReference type="Proteomes" id="UP001378592"/>
    </source>
</evidence>
<sequence>MSSEKRIHDLPDEILVAIFSYLNIEDLALNIRNVCHRWRAVVQDSRIWRSLRFRPVDEMAKEDRIIEILKGSPNLRWPVPWYLYTRKILETLIDYCKDVRELYISEVEDNLVRKLVRECPNVESLEIDYFKFETTKSLDIISECKNLKHVKLSGYGSNEEVNLFQAVAIGCPLLESFNVQYFTHYASNDLVYFLQTKGNKIRALSLRCCFFHEEKCIISSISFCTELEALTIDSHGKYEAYNSENEIAWNTTDFIIYFVTNPVHKLKKLDLLSFGSFDKQLANAIFENCVNLQIVHFEKIKGLTDECLESIYLLRSMTSLICDHCSSITDRGVSYIVKCTNLKLLSLMGCTKLTNTAFVLCFDLRLLEKLVLNVPRLYFEDIIMIPELLKNLKYLHISGKDGIDEVAPNFFKQMMPKLNLVISNSE</sequence>
<comment type="caution">
    <text evidence="2">The sequence shown here is derived from an EMBL/GenBank/DDBJ whole genome shotgun (WGS) entry which is preliminary data.</text>
</comment>
<dbReference type="Proteomes" id="UP001378592">
    <property type="component" value="Unassembled WGS sequence"/>
</dbReference>
<protein>
    <recommendedName>
        <fullName evidence="1">F-box domain-containing protein</fullName>
    </recommendedName>
</protein>
<feature type="domain" description="F-box" evidence="1">
    <location>
        <begin position="4"/>
        <end position="51"/>
    </location>
</feature>
<dbReference type="InterPro" id="IPR032675">
    <property type="entry name" value="LRR_dom_sf"/>
</dbReference>
<dbReference type="Pfam" id="PF12937">
    <property type="entry name" value="F-box-like"/>
    <property type="match status" value="1"/>
</dbReference>
<gene>
    <name evidence="2" type="ORF">R5R35_013258</name>
</gene>
<evidence type="ECO:0000313" key="2">
    <source>
        <dbReference type="EMBL" id="KAK7873726.1"/>
    </source>
</evidence>
<reference evidence="2 3" key="1">
    <citation type="submission" date="2024-03" db="EMBL/GenBank/DDBJ databases">
        <title>The genome assembly and annotation of the cricket Gryllus longicercus Weissman &amp; Gray.</title>
        <authorList>
            <person name="Szrajer S."/>
            <person name="Gray D."/>
            <person name="Ylla G."/>
        </authorList>
    </citation>
    <scope>NUCLEOTIDE SEQUENCE [LARGE SCALE GENOMIC DNA]</scope>
    <source>
        <strain evidence="2">DAG 2021-001</strain>
        <tissue evidence="2">Whole body minus gut</tissue>
    </source>
</reference>